<evidence type="ECO:0000313" key="1">
    <source>
        <dbReference type="EMBL" id="KAF8767823.1"/>
    </source>
</evidence>
<name>A0A8T0E7S2_ARGBR</name>
<proteinExistence type="predicted"/>
<reference evidence="1" key="1">
    <citation type="journal article" date="2020" name="bioRxiv">
        <title>Chromosome-level reference genome of the European wasp spider Argiope bruennichi: a resource for studies on range expansion and evolutionary adaptation.</title>
        <authorList>
            <person name="Sheffer M.M."/>
            <person name="Hoppe A."/>
            <person name="Krehenwinkel H."/>
            <person name="Uhl G."/>
            <person name="Kuss A.W."/>
            <person name="Jensen L."/>
            <person name="Jensen C."/>
            <person name="Gillespie R.G."/>
            <person name="Hoff K.J."/>
            <person name="Prost S."/>
        </authorList>
    </citation>
    <scope>NUCLEOTIDE SEQUENCE</scope>
</reference>
<evidence type="ECO:0000313" key="2">
    <source>
        <dbReference type="Proteomes" id="UP000807504"/>
    </source>
</evidence>
<dbReference type="EMBL" id="JABXBU010002230">
    <property type="protein sequence ID" value="KAF8767823.1"/>
    <property type="molecule type" value="Genomic_DNA"/>
</dbReference>
<dbReference type="AlphaFoldDB" id="A0A8T0E7S2"/>
<reference evidence="1" key="2">
    <citation type="submission" date="2020-06" db="EMBL/GenBank/DDBJ databases">
        <authorList>
            <person name="Sheffer M."/>
        </authorList>
    </citation>
    <scope>NUCLEOTIDE SEQUENCE</scope>
</reference>
<accession>A0A8T0E7S2</accession>
<sequence length="208" mass="23658">MTGNSFENKCNNQVLSYLCQLCCITFDDNDEMTEPPYGDNTISGCDDYGITPMPSEINNIDKPNYVLQTIYNSDWPDFKKCQLCCITFDDNDDITEPPYGDNTISGCDDYGITPMPSDTNDVEKPKCVLQTIYKSDWPDFKNYDFFRKIRPKLSDESTVYPESTTTTTESEITDSDAVELCSQLEDINRDLAILSKKLDELADLQKLL</sequence>
<comment type="caution">
    <text evidence="1">The sequence shown here is derived from an EMBL/GenBank/DDBJ whole genome shotgun (WGS) entry which is preliminary data.</text>
</comment>
<dbReference type="Proteomes" id="UP000807504">
    <property type="component" value="Unassembled WGS sequence"/>
</dbReference>
<gene>
    <name evidence="1" type="ORF">HNY73_020714</name>
</gene>
<protein>
    <submittedName>
        <fullName evidence="1">Uncharacterized protein</fullName>
    </submittedName>
</protein>
<keyword evidence="2" id="KW-1185">Reference proteome</keyword>
<organism evidence="1 2">
    <name type="scientific">Argiope bruennichi</name>
    <name type="common">Wasp spider</name>
    <name type="synonym">Aranea bruennichi</name>
    <dbReference type="NCBI Taxonomy" id="94029"/>
    <lineage>
        <taxon>Eukaryota</taxon>
        <taxon>Metazoa</taxon>
        <taxon>Ecdysozoa</taxon>
        <taxon>Arthropoda</taxon>
        <taxon>Chelicerata</taxon>
        <taxon>Arachnida</taxon>
        <taxon>Araneae</taxon>
        <taxon>Araneomorphae</taxon>
        <taxon>Entelegynae</taxon>
        <taxon>Araneoidea</taxon>
        <taxon>Araneidae</taxon>
        <taxon>Argiope</taxon>
    </lineage>
</organism>